<keyword evidence="1" id="KW-0175">Coiled coil</keyword>
<evidence type="ECO:0000313" key="3">
    <source>
        <dbReference type="EMBL" id="KAL1517907.1"/>
    </source>
</evidence>
<sequence>MSKRIMFVVLLLFAQQRYGGRSLYRVLNSVNSSRDTLRELDDKLEFFITIPIQKAIFIVRNLMDKFEAEIHSYITEFTKTVAKKEHKDIQTMEEIAAIYKHNGQNIEECMKEKIENIKELAQIILNHTKTCVIEKAETARVYLENVHEQLEQSEIHAEKYENEIHQCSTEKGKEQIKCAVKLTTIVGEVILDISKNINSVTINSTYFVSRFPTLLSLCELDSSMEFTAKRSAITFKGALCALKKYPESLHVWERAYAVPGDLDSASRVLHNAFLTCLLTTFVFCNKLFW</sequence>
<keyword evidence="4" id="KW-1185">Reference proteome</keyword>
<protein>
    <recommendedName>
        <fullName evidence="5">Venom protein</fullName>
    </recommendedName>
</protein>
<feature type="signal peptide" evidence="2">
    <location>
        <begin position="1"/>
        <end position="19"/>
    </location>
</feature>
<proteinExistence type="predicted"/>
<evidence type="ECO:0000256" key="2">
    <source>
        <dbReference type="SAM" id="SignalP"/>
    </source>
</evidence>
<comment type="caution">
    <text evidence="3">The sequence shown here is derived from an EMBL/GenBank/DDBJ whole genome shotgun (WGS) entry which is preliminary data.</text>
</comment>
<dbReference type="EMBL" id="JBDJPC010000001">
    <property type="protein sequence ID" value="KAL1517907.1"/>
    <property type="molecule type" value="Genomic_DNA"/>
</dbReference>
<feature type="coiled-coil region" evidence="1">
    <location>
        <begin position="133"/>
        <end position="170"/>
    </location>
</feature>
<name>A0ABD1FFR1_HYPHA</name>
<feature type="chain" id="PRO_5044789867" description="Venom protein" evidence="2">
    <location>
        <begin position="20"/>
        <end position="289"/>
    </location>
</feature>
<keyword evidence="2" id="KW-0732">Signal</keyword>
<accession>A0ABD1FFR1</accession>
<reference evidence="3 4" key="1">
    <citation type="submission" date="2024-05" db="EMBL/GenBank/DDBJ databases">
        <title>Genetic variation in Jamaican populations of the coffee berry borer (Hypothenemus hampei).</title>
        <authorList>
            <person name="Errbii M."/>
            <person name="Myrie A."/>
        </authorList>
    </citation>
    <scope>NUCLEOTIDE SEQUENCE [LARGE SCALE GENOMIC DNA]</scope>
    <source>
        <strain evidence="3">JA-Hopewell-2020-01-JO</strain>
        <tissue evidence="3">Whole body</tissue>
    </source>
</reference>
<dbReference type="AlphaFoldDB" id="A0ABD1FFR1"/>
<evidence type="ECO:0000256" key="1">
    <source>
        <dbReference type="SAM" id="Coils"/>
    </source>
</evidence>
<gene>
    <name evidence="3" type="ORF">ABEB36_001608</name>
</gene>
<evidence type="ECO:0000313" key="4">
    <source>
        <dbReference type="Proteomes" id="UP001566132"/>
    </source>
</evidence>
<evidence type="ECO:0008006" key="5">
    <source>
        <dbReference type="Google" id="ProtNLM"/>
    </source>
</evidence>
<dbReference type="Proteomes" id="UP001566132">
    <property type="component" value="Unassembled WGS sequence"/>
</dbReference>
<organism evidence="3 4">
    <name type="scientific">Hypothenemus hampei</name>
    <name type="common">Coffee berry borer</name>
    <dbReference type="NCBI Taxonomy" id="57062"/>
    <lineage>
        <taxon>Eukaryota</taxon>
        <taxon>Metazoa</taxon>
        <taxon>Ecdysozoa</taxon>
        <taxon>Arthropoda</taxon>
        <taxon>Hexapoda</taxon>
        <taxon>Insecta</taxon>
        <taxon>Pterygota</taxon>
        <taxon>Neoptera</taxon>
        <taxon>Endopterygota</taxon>
        <taxon>Coleoptera</taxon>
        <taxon>Polyphaga</taxon>
        <taxon>Cucujiformia</taxon>
        <taxon>Curculionidae</taxon>
        <taxon>Scolytinae</taxon>
        <taxon>Hypothenemus</taxon>
    </lineage>
</organism>